<dbReference type="NCBIfam" id="NF009804">
    <property type="entry name" value="PRK13288.1"/>
    <property type="match status" value="1"/>
</dbReference>
<organism evidence="1 2">
    <name type="scientific">Cohnella hongkongensis</name>
    <dbReference type="NCBI Taxonomy" id="178337"/>
    <lineage>
        <taxon>Bacteria</taxon>
        <taxon>Bacillati</taxon>
        <taxon>Bacillota</taxon>
        <taxon>Bacilli</taxon>
        <taxon>Bacillales</taxon>
        <taxon>Paenibacillaceae</taxon>
        <taxon>Cohnella</taxon>
    </lineage>
</organism>
<keyword evidence="1" id="KW-0378">Hydrolase</keyword>
<dbReference type="NCBIfam" id="TIGR01509">
    <property type="entry name" value="HAD-SF-IA-v3"/>
    <property type="match status" value="1"/>
</dbReference>
<gene>
    <name evidence="1" type="primary">ppaX</name>
    <name evidence="1" type="ORF">ACFO3S_24775</name>
</gene>
<dbReference type="RefSeq" id="WP_378101587.1">
    <property type="nucleotide sequence ID" value="NZ_JBHSEP010000026.1"/>
</dbReference>
<keyword evidence="2" id="KW-1185">Reference proteome</keyword>
<dbReference type="PANTHER" id="PTHR43434">
    <property type="entry name" value="PHOSPHOGLYCOLATE PHOSPHATASE"/>
    <property type="match status" value="1"/>
</dbReference>
<name>A0ABV9FHM8_9BACL</name>
<dbReference type="Gene3D" id="1.10.150.240">
    <property type="entry name" value="Putative phosphatase, domain 2"/>
    <property type="match status" value="1"/>
</dbReference>
<dbReference type="InterPro" id="IPR023214">
    <property type="entry name" value="HAD_sf"/>
</dbReference>
<dbReference type="InterPro" id="IPR006439">
    <property type="entry name" value="HAD-SF_hydro_IA"/>
</dbReference>
<dbReference type="GO" id="GO:0004427">
    <property type="term" value="F:inorganic diphosphate phosphatase activity"/>
    <property type="evidence" value="ECO:0007669"/>
    <property type="project" value="UniProtKB-EC"/>
</dbReference>
<dbReference type="InterPro" id="IPR050155">
    <property type="entry name" value="HAD-like_hydrolase_sf"/>
</dbReference>
<dbReference type="PRINTS" id="PR00413">
    <property type="entry name" value="HADHALOGNASE"/>
</dbReference>
<dbReference type="InterPro" id="IPR023198">
    <property type="entry name" value="PGP-like_dom2"/>
</dbReference>
<dbReference type="SFLD" id="SFLDS00003">
    <property type="entry name" value="Haloacid_Dehalogenase"/>
    <property type="match status" value="1"/>
</dbReference>
<dbReference type="SFLD" id="SFLDG01135">
    <property type="entry name" value="C1.5.6:_HAD__Beta-PGM__Phospha"/>
    <property type="match status" value="1"/>
</dbReference>
<proteinExistence type="predicted"/>
<dbReference type="EC" id="3.6.1.1" evidence="1"/>
<dbReference type="Proteomes" id="UP001596028">
    <property type="component" value="Unassembled WGS sequence"/>
</dbReference>
<protein>
    <submittedName>
        <fullName evidence="1">Pyrophosphatase PpaX</fullName>
        <ecNumber evidence="1">3.6.1.1</ecNumber>
    </submittedName>
</protein>
<dbReference type="SFLD" id="SFLDG01129">
    <property type="entry name" value="C1.5:_HAD__Beta-PGM__Phosphata"/>
    <property type="match status" value="1"/>
</dbReference>
<evidence type="ECO:0000313" key="2">
    <source>
        <dbReference type="Proteomes" id="UP001596028"/>
    </source>
</evidence>
<dbReference type="Gene3D" id="3.40.50.1000">
    <property type="entry name" value="HAD superfamily/HAD-like"/>
    <property type="match status" value="1"/>
</dbReference>
<dbReference type="SUPFAM" id="SSF56784">
    <property type="entry name" value="HAD-like"/>
    <property type="match status" value="1"/>
</dbReference>
<dbReference type="InterPro" id="IPR041492">
    <property type="entry name" value="HAD_2"/>
</dbReference>
<dbReference type="NCBIfam" id="TIGR01549">
    <property type="entry name" value="HAD-SF-IA-v1"/>
    <property type="match status" value="1"/>
</dbReference>
<dbReference type="PANTHER" id="PTHR43434:SF26">
    <property type="entry name" value="PYROPHOSPHATASE PPAX"/>
    <property type="match status" value="1"/>
</dbReference>
<comment type="caution">
    <text evidence="1">The sequence shown here is derived from an EMBL/GenBank/DDBJ whole genome shotgun (WGS) entry which is preliminary data.</text>
</comment>
<sequence length="235" mass="25607">MTPIQTKQTMETARTGQGTIRTVLFDLDGTIIDTNELIIQSFLHSLKGHVPESFGRAQIIPSMGEPLTVQMQHFTGLEDVSAFVRAYREYNLAKHDEMVSLFPGVKETIRLLRREGIRLGVVTTKMRGTTIRALKLLDIYSDMDTLVTLDDVEHAKPHPEPVEKAMAALGARPSETLMVGDSSVDMQSAIRAGAVPVGVAWSLKGEELLRKSGAVHVLGTMDELPALCGIGNEGA</sequence>
<evidence type="ECO:0000313" key="1">
    <source>
        <dbReference type="EMBL" id="MFC4601481.1"/>
    </source>
</evidence>
<dbReference type="EMBL" id="JBHSEP010000026">
    <property type="protein sequence ID" value="MFC4601481.1"/>
    <property type="molecule type" value="Genomic_DNA"/>
</dbReference>
<reference evidence="2" key="1">
    <citation type="journal article" date="2019" name="Int. J. Syst. Evol. Microbiol.">
        <title>The Global Catalogue of Microorganisms (GCM) 10K type strain sequencing project: providing services to taxonomists for standard genome sequencing and annotation.</title>
        <authorList>
            <consortium name="The Broad Institute Genomics Platform"/>
            <consortium name="The Broad Institute Genome Sequencing Center for Infectious Disease"/>
            <person name="Wu L."/>
            <person name="Ma J."/>
        </authorList>
    </citation>
    <scope>NUCLEOTIDE SEQUENCE [LARGE SCALE GENOMIC DNA]</scope>
    <source>
        <strain evidence="2">CCUG 49571</strain>
    </source>
</reference>
<accession>A0ABV9FHM8</accession>
<dbReference type="InterPro" id="IPR036412">
    <property type="entry name" value="HAD-like_sf"/>
</dbReference>
<dbReference type="Pfam" id="PF13419">
    <property type="entry name" value="HAD_2"/>
    <property type="match status" value="1"/>
</dbReference>